<evidence type="ECO:0000313" key="4">
    <source>
        <dbReference type="EMBL" id="NEU65833.1"/>
    </source>
</evidence>
<dbReference type="GO" id="GO:0004175">
    <property type="term" value="F:endopeptidase activity"/>
    <property type="evidence" value="ECO:0007669"/>
    <property type="project" value="TreeGrafter"/>
</dbReference>
<dbReference type="Proteomes" id="UP000477386">
    <property type="component" value="Unassembled WGS sequence"/>
</dbReference>
<accession>A0A6M0IFM2</accession>
<dbReference type="Gene3D" id="3.90.226.10">
    <property type="entry name" value="2-enoyl-CoA Hydratase, Chain A, domain 1"/>
    <property type="match status" value="1"/>
</dbReference>
<keyword evidence="5" id="KW-1185">Reference proteome</keyword>
<evidence type="ECO:0000256" key="2">
    <source>
        <dbReference type="SAM" id="SignalP"/>
    </source>
</evidence>
<dbReference type="AlphaFoldDB" id="A0A6M0IFM2"/>
<reference evidence="4 5" key="1">
    <citation type="submission" date="2020-02" db="EMBL/GenBank/DDBJ databases">
        <title>Draft genome sequence of two Spirosoma agri KCTC 52727 and Spirosoma terrae KCTC 52035.</title>
        <authorList>
            <person name="Rojas J."/>
            <person name="Ambika Manirajan B."/>
            <person name="Ratering S."/>
            <person name="Suarez C."/>
            <person name="Schnell S."/>
        </authorList>
    </citation>
    <scope>NUCLEOTIDE SEQUENCE [LARGE SCALE GENOMIC DNA]</scope>
    <source>
        <strain evidence="4 5">KCTC 52727</strain>
    </source>
</reference>
<keyword evidence="2" id="KW-0732">Signal</keyword>
<dbReference type="InterPro" id="IPR029045">
    <property type="entry name" value="ClpP/crotonase-like_dom_sf"/>
</dbReference>
<dbReference type="SMART" id="SM00245">
    <property type="entry name" value="TSPc"/>
    <property type="match status" value="1"/>
</dbReference>
<dbReference type="PANTHER" id="PTHR32060:SF22">
    <property type="entry name" value="CARBOXYL-TERMINAL-PROCESSING PEPTIDASE 3, CHLOROPLASTIC"/>
    <property type="match status" value="1"/>
</dbReference>
<dbReference type="RefSeq" id="WP_164035132.1">
    <property type="nucleotide sequence ID" value="NZ_JAAGNZ010000001.1"/>
</dbReference>
<protein>
    <submittedName>
        <fullName evidence="4">Peptidase S41</fullName>
    </submittedName>
</protein>
<dbReference type="Pfam" id="PF03572">
    <property type="entry name" value="Peptidase_S41"/>
    <property type="match status" value="1"/>
</dbReference>
<evidence type="ECO:0000259" key="3">
    <source>
        <dbReference type="SMART" id="SM00245"/>
    </source>
</evidence>
<evidence type="ECO:0000313" key="5">
    <source>
        <dbReference type="Proteomes" id="UP000477386"/>
    </source>
</evidence>
<dbReference type="EMBL" id="JAAGNZ010000001">
    <property type="protein sequence ID" value="NEU65833.1"/>
    <property type="molecule type" value="Genomic_DNA"/>
</dbReference>
<evidence type="ECO:0000256" key="1">
    <source>
        <dbReference type="SAM" id="MobiDB-lite"/>
    </source>
</evidence>
<feature type="domain" description="Tail specific protease" evidence="3">
    <location>
        <begin position="255"/>
        <end position="480"/>
    </location>
</feature>
<proteinExistence type="predicted"/>
<name>A0A6M0IFM2_9BACT</name>
<dbReference type="InterPro" id="IPR005151">
    <property type="entry name" value="Tail-specific_protease"/>
</dbReference>
<feature type="signal peptide" evidence="2">
    <location>
        <begin position="1"/>
        <end position="18"/>
    </location>
</feature>
<sequence>MSALYRILFFLLPCSLHAQSVRDSLQTTVLQPADMQADFRYFRRLLEETHPGLYRYTPKVAMQAKLDSIDGTLTKPMPFYSFYGTIEALIADIRCAHTHAFPTKEWRQGFDTWKTFPLFMLPLQNRSYVLFNGTTNPIIRPGFELLRINGRDMASIQQILYRYHWADGYIQTSKQASMKGALFALFYYWFIDRPDTFQLSFRTLTGDTIQVDVPAQPFPTSLKGYRKNPVNKQMIGWYYQKKEQKHPWRLLFPKDVTQTAYLRIDGFSGEGATSNETAVARFRAFMDKCMAEIGNRKARNLIVDLRDNPGGWDSQGIELLTYLMKSDSAVAYYARQHSITDSTDFIRFSDLSEADRSNIKNELIPEPDGTFTLRQGDSGRGPKRYTPKPNRFRGQVYILMNGQSASTASEFLALAHANNVGLFIGEESGGAYEGGNGGSFITLELPHSKIQVGTPLVYYDTAVGQTATRGRGTRPDYTVPIRLENILEHTDDQLDFVKKLISEPRR</sequence>
<dbReference type="PANTHER" id="PTHR32060">
    <property type="entry name" value="TAIL-SPECIFIC PROTEASE"/>
    <property type="match status" value="1"/>
</dbReference>
<dbReference type="SUPFAM" id="SSF52096">
    <property type="entry name" value="ClpP/crotonase"/>
    <property type="match status" value="1"/>
</dbReference>
<feature type="chain" id="PRO_5027021951" evidence="2">
    <location>
        <begin position="19"/>
        <end position="506"/>
    </location>
</feature>
<dbReference type="GO" id="GO:0006508">
    <property type="term" value="P:proteolysis"/>
    <property type="evidence" value="ECO:0007669"/>
    <property type="project" value="InterPro"/>
</dbReference>
<feature type="region of interest" description="Disordered" evidence="1">
    <location>
        <begin position="362"/>
        <end position="387"/>
    </location>
</feature>
<gene>
    <name evidence="4" type="ORF">GK091_02995</name>
</gene>
<organism evidence="4 5">
    <name type="scientific">Spirosoma agri</name>
    <dbReference type="NCBI Taxonomy" id="1987381"/>
    <lineage>
        <taxon>Bacteria</taxon>
        <taxon>Pseudomonadati</taxon>
        <taxon>Bacteroidota</taxon>
        <taxon>Cytophagia</taxon>
        <taxon>Cytophagales</taxon>
        <taxon>Cytophagaceae</taxon>
        <taxon>Spirosoma</taxon>
    </lineage>
</organism>
<comment type="caution">
    <text evidence="4">The sequence shown here is derived from an EMBL/GenBank/DDBJ whole genome shotgun (WGS) entry which is preliminary data.</text>
</comment>
<dbReference type="GO" id="GO:0008236">
    <property type="term" value="F:serine-type peptidase activity"/>
    <property type="evidence" value="ECO:0007669"/>
    <property type="project" value="InterPro"/>
</dbReference>